<evidence type="ECO:0000313" key="5">
    <source>
        <dbReference type="Proteomes" id="UP000007962"/>
    </source>
</evidence>
<evidence type="ECO:0000256" key="1">
    <source>
        <dbReference type="ARBA" id="ARBA00023125"/>
    </source>
</evidence>
<reference evidence="4 5" key="1">
    <citation type="journal article" date="2009" name="Stand. Genomic Sci.">
        <title>Complete genome sequence of Beutenbergia cavernae type strain (HKI 0122).</title>
        <authorList>
            <person name="Land M."/>
            <person name="Pukall R."/>
            <person name="Abt B."/>
            <person name="Goker M."/>
            <person name="Rohde M."/>
            <person name="Glavina Del Rio T."/>
            <person name="Tice H."/>
            <person name="Copeland A."/>
            <person name="Cheng J.F."/>
            <person name="Lucas S."/>
            <person name="Chen F."/>
            <person name="Nolan M."/>
            <person name="Bruce D."/>
            <person name="Goodwin L."/>
            <person name="Pitluck S."/>
            <person name="Ivanova N."/>
            <person name="Mavromatis K."/>
            <person name="Ovchinnikova G."/>
            <person name="Pati A."/>
            <person name="Chen A."/>
            <person name="Palaniappan K."/>
            <person name="Hauser L."/>
            <person name="Chang Y.J."/>
            <person name="Jefferies C.C."/>
            <person name="Saunders E."/>
            <person name="Brettin T."/>
            <person name="Detter J.C."/>
            <person name="Han C."/>
            <person name="Chain P."/>
            <person name="Bristow J."/>
            <person name="Eisen J.A."/>
            <person name="Markowitz V."/>
            <person name="Hugenholtz P."/>
            <person name="Kyrpides N.C."/>
            <person name="Klenk H.P."/>
            <person name="Lapidus A."/>
        </authorList>
    </citation>
    <scope>NUCLEOTIDE SEQUENCE [LARGE SCALE GENOMIC DNA]</scope>
    <source>
        <strain evidence="5">ATCC BAA-8 / DSM 12333 / NBRC 16432</strain>
    </source>
</reference>
<dbReference type="Gene3D" id="4.10.320.10">
    <property type="entry name" value="E3-binding domain"/>
    <property type="match status" value="1"/>
</dbReference>
<evidence type="ECO:0000313" key="4">
    <source>
        <dbReference type="EMBL" id="ACQ79903.1"/>
    </source>
</evidence>
<dbReference type="InterPro" id="IPR055370">
    <property type="entry name" value="Lsr2_DNA-bd"/>
</dbReference>
<organism evidence="4 5">
    <name type="scientific">Beutenbergia cavernae (strain ATCC BAA-8 / DSM 12333 / CCUG 43141 / JCM 11478 / NBRC 16432 / NCIMB 13614 / HKI 0122)</name>
    <dbReference type="NCBI Taxonomy" id="471853"/>
    <lineage>
        <taxon>Bacteria</taxon>
        <taxon>Bacillati</taxon>
        <taxon>Actinomycetota</taxon>
        <taxon>Actinomycetes</taxon>
        <taxon>Micrococcales</taxon>
        <taxon>Beutenbergiaceae</taxon>
        <taxon>Beutenbergia</taxon>
    </lineage>
</organism>
<dbReference type="OrthoDB" id="4113332at2"/>
<keyword evidence="5" id="KW-1185">Reference proteome</keyword>
<dbReference type="InterPro" id="IPR042261">
    <property type="entry name" value="Lsr2-like_dimerization"/>
</dbReference>
<dbReference type="GO" id="GO:0003677">
    <property type="term" value="F:DNA binding"/>
    <property type="evidence" value="ECO:0007669"/>
    <property type="project" value="UniProtKB-KW"/>
</dbReference>
<evidence type="ECO:0000259" key="3">
    <source>
        <dbReference type="Pfam" id="PF23359"/>
    </source>
</evidence>
<proteinExistence type="predicted"/>
<dbReference type="EMBL" id="CP001618">
    <property type="protein sequence ID" value="ACQ79903.1"/>
    <property type="molecule type" value="Genomic_DNA"/>
</dbReference>
<evidence type="ECO:0000259" key="2">
    <source>
        <dbReference type="Pfam" id="PF11774"/>
    </source>
</evidence>
<dbReference type="GO" id="GO:0016746">
    <property type="term" value="F:acyltransferase activity"/>
    <property type="evidence" value="ECO:0007669"/>
    <property type="project" value="InterPro"/>
</dbReference>
<dbReference type="Gene3D" id="3.30.60.230">
    <property type="entry name" value="Lsr2, dimerization domain"/>
    <property type="match status" value="1"/>
</dbReference>
<dbReference type="Pfam" id="PF23359">
    <property type="entry name" value="Lsr2_DNA-bd"/>
    <property type="match status" value="1"/>
</dbReference>
<feature type="domain" description="Lsr2 dimerization" evidence="2">
    <location>
        <begin position="1"/>
        <end position="58"/>
    </location>
</feature>
<dbReference type="STRING" id="471853.Bcav_1647"/>
<dbReference type="AlphaFoldDB" id="C5C3Z0"/>
<accession>C5C3Z0</accession>
<dbReference type="InterPro" id="IPR036625">
    <property type="entry name" value="E3-bd_dom_sf"/>
</dbReference>
<dbReference type="Proteomes" id="UP000007962">
    <property type="component" value="Chromosome"/>
</dbReference>
<keyword evidence="1" id="KW-0238">DNA-binding</keyword>
<gene>
    <name evidence="4" type="ordered locus">Bcav_1647</name>
</gene>
<dbReference type="Pfam" id="PF11774">
    <property type="entry name" value="Lsr2"/>
    <property type="match status" value="1"/>
</dbReference>
<name>C5C3Z0_BEUC1</name>
<protein>
    <submittedName>
        <fullName evidence="4">Iron-regulated LSR2 protein</fullName>
    </submittedName>
</protein>
<dbReference type="eggNOG" id="ENOG5032ZS1">
    <property type="taxonomic scope" value="Bacteria"/>
</dbReference>
<dbReference type="KEGG" id="bcv:Bcav_1647"/>
<dbReference type="HOGENOM" id="CLU_139818_0_0_11"/>
<sequence length="108" mass="11880">MVQKTVVHLTDDVDGGPAQHTLTFALDGVGYEIDLSEQNAGRFRQSLAPFVRAARRAGTPRRPVPVHVEVDSYDPQAVRAWARSRGIDLPPRGRIPQDVVEQFHAAGN</sequence>
<dbReference type="RefSeq" id="WP_015882143.1">
    <property type="nucleotide sequence ID" value="NC_012669.1"/>
</dbReference>
<dbReference type="InterPro" id="IPR024412">
    <property type="entry name" value="Lsr2_dim_dom"/>
</dbReference>
<feature type="domain" description="Lsr2 DNA-binding" evidence="3">
    <location>
        <begin position="71"/>
        <end position="106"/>
    </location>
</feature>